<protein>
    <submittedName>
        <fullName evidence="1">Glycosyltransferase family 4 protein</fullName>
    </submittedName>
</protein>
<proteinExistence type="predicted"/>
<organism evidence="1 2">
    <name type="scientific">Negadavirga shengliensis</name>
    <dbReference type="NCBI Taxonomy" id="1389218"/>
    <lineage>
        <taxon>Bacteria</taxon>
        <taxon>Pseudomonadati</taxon>
        <taxon>Bacteroidota</taxon>
        <taxon>Cytophagia</taxon>
        <taxon>Cytophagales</taxon>
        <taxon>Cyclobacteriaceae</taxon>
        <taxon>Negadavirga</taxon>
    </lineage>
</organism>
<keyword evidence="2" id="KW-1185">Reference proteome</keyword>
<dbReference type="RefSeq" id="WP_377066609.1">
    <property type="nucleotide sequence ID" value="NZ_JBHSJJ010000011.1"/>
</dbReference>
<dbReference type="Proteomes" id="UP001595818">
    <property type="component" value="Unassembled WGS sequence"/>
</dbReference>
<evidence type="ECO:0000313" key="2">
    <source>
        <dbReference type="Proteomes" id="UP001595818"/>
    </source>
</evidence>
<dbReference type="Gene3D" id="3.40.50.2000">
    <property type="entry name" value="Glycogen Phosphorylase B"/>
    <property type="match status" value="1"/>
</dbReference>
<reference evidence="2" key="1">
    <citation type="journal article" date="2019" name="Int. J. Syst. Evol. Microbiol.">
        <title>The Global Catalogue of Microorganisms (GCM) 10K type strain sequencing project: providing services to taxonomists for standard genome sequencing and annotation.</title>
        <authorList>
            <consortium name="The Broad Institute Genomics Platform"/>
            <consortium name="The Broad Institute Genome Sequencing Center for Infectious Disease"/>
            <person name="Wu L."/>
            <person name="Ma J."/>
        </authorList>
    </citation>
    <scope>NUCLEOTIDE SEQUENCE [LARGE SCALE GENOMIC DNA]</scope>
    <source>
        <strain evidence="2">CGMCC 4.7466</strain>
    </source>
</reference>
<evidence type="ECO:0000313" key="1">
    <source>
        <dbReference type="EMBL" id="MFC4873597.1"/>
    </source>
</evidence>
<gene>
    <name evidence="1" type="ORF">ACFPFU_17985</name>
</gene>
<comment type="caution">
    <text evidence="1">The sequence shown here is derived from an EMBL/GenBank/DDBJ whole genome shotgun (WGS) entry which is preliminary data.</text>
</comment>
<accession>A0ABV9T4Z4</accession>
<name>A0ABV9T4Z4_9BACT</name>
<dbReference type="EMBL" id="JBHSJJ010000011">
    <property type="protein sequence ID" value="MFC4873597.1"/>
    <property type="molecule type" value="Genomic_DNA"/>
</dbReference>
<sequence>MNEFLRGKDYRWIIARYASAARDLPSVPNLIVDVDDEYPEVMASKIQAAKSSWKKLRLTQIYFFNVFYYRSILAKSKMRVFVKFNNRSDSYVLPNIPFQSVMLFEKDGVYNPDSKKLLYIGKLSYSPNTMGIVWFLKNVWPKLLQFDSVLSLTIVSSTYPESELEQIIQKVGNVNLMINPSEVESLYGKHKLVVNPVFSGGGSNIKVSEALWNRRKVISSEFGIRGFEKWREKGIILVPEATSQWPEIIRKQLCSDSSSDSEDFDLFRAENSWEAWEEKLKRILDVY</sequence>